<feature type="domain" description="Cytochrome c" evidence="6">
    <location>
        <begin position="44"/>
        <end position="144"/>
    </location>
</feature>
<evidence type="ECO:0000256" key="3">
    <source>
        <dbReference type="ARBA" id="ARBA00023004"/>
    </source>
</evidence>
<evidence type="ECO:0000256" key="4">
    <source>
        <dbReference type="PROSITE-ProRule" id="PRU00433"/>
    </source>
</evidence>
<keyword evidence="3 4" id="KW-0408">Iron</keyword>
<dbReference type="PROSITE" id="PS51257">
    <property type="entry name" value="PROKAR_LIPOPROTEIN"/>
    <property type="match status" value="1"/>
</dbReference>
<dbReference type="Gene3D" id="1.10.760.10">
    <property type="entry name" value="Cytochrome c-like domain"/>
    <property type="match status" value="3"/>
</dbReference>
<dbReference type="Proteomes" id="UP000480178">
    <property type="component" value="Chromosome"/>
</dbReference>
<protein>
    <submittedName>
        <fullName evidence="7">C-type cytochrome</fullName>
    </submittedName>
</protein>
<dbReference type="InterPro" id="IPR051459">
    <property type="entry name" value="Cytochrome_c-type_DH"/>
</dbReference>
<keyword evidence="1 4" id="KW-0349">Heme</keyword>
<feature type="signal peptide" evidence="5">
    <location>
        <begin position="1"/>
        <end position="31"/>
    </location>
</feature>
<evidence type="ECO:0000259" key="6">
    <source>
        <dbReference type="PROSITE" id="PS51007"/>
    </source>
</evidence>
<dbReference type="AlphaFoldDB" id="A0A6C0GMZ5"/>
<accession>A0A6C0GMZ5</accession>
<keyword evidence="8" id="KW-1185">Reference proteome</keyword>
<reference evidence="7 8" key="1">
    <citation type="submission" date="2020-01" db="EMBL/GenBank/DDBJ databases">
        <authorList>
            <person name="Kim M.K."/>
        </authorList>
    </citation>
    <scope>NUCLEOTIDE SEQUENCE [LARGE SCALE GENOMIC DNA]</scope>
    <source>
        <strain evidence="7 8">172606-1</strain>
    </source>
</reference>
<name>A0A6C0GMZ5_9BACT</name>
<dbReference type="GO" id="GO:0020037">
    <property type="term" value="F:heme binding"/>
    <property type="evidence" value="ECO:0007669"/>
    <property type="project" value="InterPro"/>
</dbReference>
<evidence type="ECO:0000313" key="8">
    <source>
        <dbReference type="Proteomes" id="UP000480178"/>
    </source>
</evidence>
<gene>
    <name evidence="7" type="ORF">GXP67_23645</name>
</gene>
<dbReference type="PANTHER" id="PTHR35008">
    <property type="entry name" value="BLL4482 PROTEIN-RELATED"/>
    <property type="match status" value="1"/>
</dbReference>
<evidence type="ECO:0000256" key="5">
    <source>
        <dbReference type="SAM" id="SignalP"/>
    </source>
</evidence>
<organism evidence="7 8">
    <name type="scientific">Rhodocytophaga rosea</name>
    <dbReference type="NCBI Taxonomy" id="2704465"/>
    <lineage>
        <taxon>Bacteria</taxon>
        <taxon>Pseudomonadati</taxon>
        <taxon>Bacteroidota</taxon>
        <taxon>Cytophagia</taxon>
        <taxon>Cytophagales</taxon>
        <taxon>Rhodocytophagaceae</taxon>
        <taxon>Rhodocytophaga</taxon>
    </lineage>
</organism>
<dbReference type="InterPro" id="IPR036909">
    <property type="entry name" value="Cyt_c-like_dom_sf"/>
</dbReference>
<dbReference type="GO" id="GO:0046872">
    <property type="term" value="F:metal ion binding"/>
    <property type="evidence" value="ECO:0007669"/>
    <property type="project" value="UniProtKB-KW"/>
</dbReference>
<evidence type="ECO:0000256" key="1">
    <source>
        <dbReference type="ARBA" id="ARBA00022617"/>
    </source>
</evidence>
<proteinExistence type="predicted"/>
<evidence type="ECO:0000313" key="7">
    <source>
        <dbReference type="EMBL" id="QHT69421.1"/>
    </source>
</evidence>
<keyword evidence="2 4" id="KW-0479">Metal-binding</keyword>
<dbReference type="KEGG" id="rhoz:GXP67_23645"/>
<dbReference type="EMBL" id="CP048222">
    <property type="protein sequence ID" value="QHT69421.1"/>
    <property type="molecule type" value="Genomic_DNA"/>
</dbReference>
<dbReference type="Pfam" id="PF00034">
    <property type="entry name" value="Cytochrom_C"/>
    <property type="match status" value="1"/>
</dbReference>
<keyword evidence="5" id="KW-0732">Signal</keyword>
<dbReference type="InterPro" id="IPR009056">
    <property type="entry name" value="Cyt_c-like_dom"/>
</dbReference>
<dbReference type="RefSeq" id="WP_162445410.1">
    <property type="nucleotide sequence ID" value="NZ_CP048222.1"/>
</dbReference>
<dbReference type="PROSITE" id="PS51007">
    <property type="entry name" value="CYTC"/>
    <property type="match status" value="2"/>
</dbReference>
<feature type="domain" description="Cytochrome c" evidence="6">
    <location>
        <begin position="322"/>
        <end position="402"/>
    </location>
</feature>
<dbReference type="GO" id="GO:0009055">
    <property type="term" value="F:electron transfer activity"/>
    <property type="evidence" value="ECO:0007669"/>
    <property type="project" value="InterPro"/>
</dbReference>
<dbReference type="Pfam" id="PF13442">
    <property type="entry name" value="Cytochrome_CBB3"/>
    <property type="match status" value="1"/>
</dbReference>
<dbReference type="SUPFAM" id="SSF46626">
    <property type="entry name" value="Cytochrome c"/>
    <property type="match status" value="3"/>
</dbReference>
<sequence length="406" mass="44570">MFTRFLKRAIPFGLTAFACCFSISCSVPRYSAETIPLQVQATEPFLARGKALVTMMCADCHTNPVTGQLSGKQLADVPKIMGTLYSKNITQHPHNGTGTYTDGQLAYLLRTGINHRGYLSPIMAKPGISDQDLQAIIAYLKHSPDKMVQAADVESPESRYSAPAKMAFRFKIRPSPYPTQAIATPSLTDKVAYGKYMVRILGCYECHSKSMVSINKEEPEQSKGYMSGGAKLKSLDGKTVHVPNLTMDKETGISSWTEGEFIKAIRESTAPGNRIITFPMPNYNALSIEEAGAIYAYIQTLPAVRNKVKRNTMPVTKVNTTDILATGKQVYARYGCQACHGEDGIGVADLRKAHADFPDDASLEAFIKNPGSVHPGTRMPAFGNIILQEEFKPLLAYVRWLGARQK</sequence>
<evidence type="ECO:0000256" key="2">
    <source>
        <dbReference type="ARBA" id="ARBA00022723"/>
    </source>
</evidence>
<dbReference type="PANTHER" id="PTHR35008:SF4">
    <property type="entry name" value="BLL4482 PROTEIN"/>
    <property type="match status" value="1"/>
</dbReference>
<feature type="chain" id="PRO_5025350059" evidence="5">
    <location>
        <begin position="32"/>
        <end position="406"/>
    </location>
</feature>